<feature type="domain" description="Transcription regulator PadR N-terminal" evidence="1">
    <location>
        <begin position="33"/>
        <end position="84"/>
    </location>
</feature>
<dbReference type="RefSeq" id="WP_246378039.1">
    <property type="nucleotide sequence ID" value="NZ_BAABAM010000012.1"/>
</dbReference>
<name>A0A7W0CHF9_9ACTN</name>
<evidence type="ECO:0000313" key="3">
    <source>
        <dbReference type="Proteomes" id="UP000530928"/>
    </source>
</evidence>
<gene>
    <name evidence="2" type="ORF">HNR30_002555</name>
</gene>
<dbReference type="AlphaFoldDB" id="A0A7W0CHF9"/>
<dbReference type="Proteomes" id="UP000530928">
    <property type="component" value="Unassembled WGS sequence"/>
</dbReference>
<dbReference type="EMBL" id="JACDUR010000002">
    <property type="protein sequence ID" value="MBA2891214.1"/>
    <property type="molecule type" value="Genomic_DNA"/>
</dbReference>
<accession>A0A7W0CHF9</accession>
<comment type="caution">
    <text evidence="2">The sequence shown here is derived from an EMBL/GenBank/DDBJ whole genome shotgun (WGS) entry which is preliminary data.</text>
</comment>
<dbReference type="InterPro" id="IPR005149">
    <property type="entry name" value="Tscrpt_reg_PadR_N"/>
</dbReference>
<keyword evidence="2" id="KW-0238">DNA-binding</keyword>
<dbReference type="InterPro" id="IPR036390">
    <property type="entry name" value="WH_DNA-bd_sf"/>
</dbReference>
<keyword evidence="3" id="KW-1185">Reference proteome</keyword>
<dbReference type="InterPro" id="IPR036388">
    <property type="entry name" value="WH-like_DNA-bd_sf"/>
</dbReference>
<dbReference type="Gene3D" id="1.10.10.10">
    <property type="entry name" value="Winged helix-like DNA-binding domain superfamily/Winged helix DNA-binding domain"/>
    <property type="match status" value="1"/>
</dbReference>
<proteinExistence type="predicted"/>
<sequence>MGDPRMTLQLQAVLEVFFADPAQARYGLELCEATALPSGTIYVILARLEGCGWVESAWEASADYDGSGRPRRRYYTITDKGRAAAPEAINRAYGKRRRPPPSWVPA</sequence>
<dbReference type="CDD" id="cd00090">
    <property type="entry name" value="HTH_ARSR"/>
    <property type="match status" value="1"/>
</dbReference>
<protein>
    <submittedName>
        <fullName evidence="2">DNA-binding PadR family transcriptional regulator</fullName>
    </submittedName>
</protein>
<evidence type="ECO:0000259" key="1">
    <source>
        <dbReference type="Pfam" id="PF03551"/>
    </source>
</evidence>
<evidence type="ECO:0000313" key="2">
    <source>
        <dbReference type="EMBL" id="MBA2891214.1"/>
    </source>
</evidence>
<dbReference type="Pfam" id="PF03551">
    <property type="entry name" value="PadR"/>
    <property type="match status" value="1"/>
</dbReference>
<dbReference type="GO" id="GO:0003677">
    <property type="term" value="F:DNA binding"/>
    <property type="evidence" value="ECO:0007669"/>
    <property type="project" value="UniProtKB-KW"/>
</dbReference>
<dbReference type="SUPFAM" id="SSF46785">
    <property type="entry name" value="Winged helix' DNA-binding domain"/>
    <property type="match status" value="1"/>
</dbReference>
<dbReference type="InterPro" id="IPR011991">
    <property type="entry name" value="ArsR-like_HTH"/>
</dbReference>
<organism evidence="2 3">
    <name type="scientific">Nonomuraea soli</name>
    <dbReference type="NCBI Taxonomy" id="1032476"/>
    <lineage>
        <taxon>Bacteria</taxon>
        <taxon>Bacillati</taxon>
        <taxon>Actinomycetota</taxon>
        <taxon>Actinomycetes</taxon>
        <taxon>Streptosporangiales</taxon>
        <taxon>Streptosporangiaceae</taxon>
        <taxon>Nonomuraea</taxon>
    </lineage>
</organism>
<reference evidence="2 3" key="1">
    <citation type="submission" date="2020-07" db="EMBL/GenBank/DDBJ databases">
        <title>Genomic Encyclopedia of Type Strains, Phase IV (KMG-IV): sequencing the most valuable type-strain genomes for metagenomic binning, comparative biology and taxonomic classification.</title>
        <authorList>
            <person name="Goeker M."/>
        </authorList>
    </citation>
    <scope>NUCLEOTIDE SEQUENCE [LARGE SCALE GENOMIC DNA]</scope>
    <source>
        <strain evidence="2 3">DSM 45533</strain>
    </source>
</reference>